<dbReference type="RefSeq" id="WP_165003741.1">
    <property type="nucleotide sequence ID" value="NZ_CP064955.1"/>
</dbReference>
<gene>
    <name evidence="3" type="ORF">G7Y29_01250</name>
</gene>
<keyword evidence="4" id="KW-1185">Reference proteome</keyword>
<evidence type="ECO:0000313" key="4">
    <source>
        <dbReference type="Proteomes" id="UP000594586"/>
    </source>
</evidence>
<protein>
    <recommendedName>
        <fullName evidence="5">Tellurium resistance protein TerC</fullName>
    </recommendedName>
</protein>
<feature type="transmembrane region" description="Helical" evidence="2">
    <location>
        <begin position="32"/>
        <end position="52"/>
    </location>
</feature>
<sequence>MFPTVVGDSDDPNRRYTAHTGDTWPPALRTSYWLVMGAALLMLVTGMMLLSAGFPEGADEQFRGPFMRNMRVTAFGNLVLALCLAVAASQFPNGTKGARPWASAFIAGAVFVNIVAFIIQVASWASFAIVVLLTFALFFMFRPASNQFVERA</sequence>
<dbReference type="AlphaFoldDB" id="A0A7T0KP31"/>
<evidence type="ECO:0000256" key="2">
    <source>
        <dbReference type="SAM" id="Phobius"/>
    </source>
</evidence>
<proteinExistence type="predicted"/>
<feature type="region of interest" description="Disordered" evidence="1">
    <location>
        <begin position="1"/>
        <end position="20"/>
    </location>
</feature>
<accession>A0A7T0KP31</accession>
<evidence type="ECO:0000256" key="1">
    <source>
        <dbReference type="SAM" id="MobiDB-lite"/>
    </source>
</evidence>
<feature type="transmembrane region" description="Helical" evidence="2">
    <location>
        <begin position="111"/>
        <end position="141"/>
    </location>
</feature>
<dbReference type="EMBL" id="CP064955">
    <property type="protein sequence ID" value="QPK84215.1"/>
    <property type="molecule type" value="Genomic_DNA"/>
</dbReference>
<keyword evidence="2" id="KW-1133">Transmembrane helix</keyword>
<dbReference type="KEGG" id="cqn:G7Y29_01250"/>
<feature type="transmembrane region" description="Helical" evidence="2">
    <location>
        <begin position="72"/>
        <end position="91"/>
    </location>
</feature>
<dbReference type="Proteomes" id="UP000594586">
    <property type="component" value="Chromosome"/>
</dbReference>
<name>A0A7T0KP31_9CORY</name>
<evidence type="ECO:0008006" key="5">
    <source>
        <dbReference type="Google" id="ProtNLM"/>
    </source>
</evidence>
<keyword evidence="2" id="KW-0812">Transmembrane</keyword>
<keyword evidence="2" id="KW-0472">Membrane</keyword>
<reference evidence="3 4" key="1">
    <citation type="submission" date="2020-11" db="EMBL/GenBank/DDBJ databases">
        <title>Corynebacterium sp. MC1420.</title>
        <authorList>
            <person name="Zhou J."/>
        </authorList>
    </citation>
    <scope>NUCLEOTIDE SEQUENCE [LARGE SCALE GENOMIC DNA]</scope>
    <source>
        <strain evidence="3 4">MC1420</strain>
    </source>
</reference>
<organism evidence="3 4">
    <name type="scientific">Corynebacterium qintianiae</name>
    <dbReference type="NCBI Taxonomy" id="2709392"/>
    <lineage>
        <taxon>Bacteria</taxon>
        <taxon>Bacillati</taxon>
        <taxon>Actinomycetota</taxon>
        <taxon>Actinomycetes</taxon>
        <taxon>Mycobacteriales</taxon>
        <taxon>Corynebacteriaceae</taxon>
        <taxon>Corynebacterium</taxon>
    </lineage>
</organism>
<evidence type="ECO:0000313" key="3">
    <source>
        <dbReference type="EMBL" id="QPK84215.1"/>
    </source>
</evidence>